<dbReference type="EMBL" id="BAABJW010000002">
    <property type="protein sequence ID" value="GAA4810403.1"/>
    <property type="molecule type" value="Genomic_DNA"/>
</dbReference>
<organism evidence="1 2">
    <name type="scientific">Litoribaculum gwangyangense</name>
    <dbReference type="NCBI Taxonomy" id="1130722"/>
    <lineage>
        <taxon>Bacteria</taxon>
        <taxon>Pseudomonadati</taxon>
        <taxon>Bacteroidota</taxon>
        <taxon>Flavobacteriia</taxon>
        <taxon>Flavobacteriales</taxon>
        <taxon>Flavobacteriaceae</taxon>
        <taxon>Litoribaculum</taxon>
    </lineage>
</organism>
<evidence type="ECO:0008006" key="3">
    <source>
        <dbReference type="Google" id="ProtNLM"/>
    </source>
</evidence>
<protein>
    <recommendedName>
        <fullName evidence="3">Nuclear transport factor 2 family protein</fullName>
    </recommendedName>
</protein>
<reference evidence="2" key="1">
    <citation type="journal article" date="2019" name="Int. J. Syst. Evol. Microbiol.">
        <title>The Global Catalogue of Microorganisms (GCM) 10K type strain sequencing project: providing services to taxonomists for standard genome sequencing and annotation.</title>
        <authorList>
            <consortium name="The Broad Institute Genomics Platform"/>
            <consortium name="The Broad Institute Genome Sequencing Center for Infectious Disease"/>
            <person name="Wu L."/>
            <person name="Ma J."/>
        </authorList>
    </citation>
    <scope>NUCLEOTIDE SEQUENCE [LARGE SCALE GENOMIC DNA]</scope>
    <source>
        <strain evidence="2">JCM 18325</strain>
    </source>
</reference>
<dbReference type="Proteomes" id="UP001501433">
    <property type="component" value="Unassembled WGS sequence"/>
</dbReference>
<dbReference type="Gene3D" id="3.10.450.50">
    <property type="match status" value="2"/>
</dbReference>
<dbReference type="SUPFAM" id="SSF54427">
    <property type="entry name" value="NTF2-like"/>
    <property type="match status" value="2"/>
</dbReference>
<name>A0ABP9CG23_9FLAO</name>
<sequence length="295" mass="33871">MYSQTKKNGTVYNEHPAINAVESMMQAYFSGDTDKVASYLADDFKSYQGTSLNKDDKGNDKEWFLRSVKWVNENWSYVTFKRTPGAYPDAIEYKGDSGLWVQTWDHLKAIDNKTGVKLDMPIHRLYQMASDNKIKTMITYDNDLPWAERRRSFAPRTNGTIYNNHDNINTVRLVVGALENGDADKAFSYFTENAMFTNLDMADGESNTLAEEKAGFLDMLKNWTIESIDVQGYPDYLEYELGNAKVVQSWWIIRMARKSDGKKVKLPVMLIHDFNDEGMIIREAGYYTLAALNVK</sequence>
<proteinExistence type="predicted"/>
<comment type="caution">
    <text evidence="1">The sequence shown here is derived from an EMBL/GenBank/DDBJ whole genome shotgun (WGS) entry which is preliminary data.</text>
</comment>
<accession>A0ABP9CG23</accession>
<evidence type="ECO:0000313" key="1">
    <source>
        <dbReference type="EMBL" id="GAA4810403.1"/>
    </source>
</evidence>
<keyword evidence="2" id="KW-1185">Reference proteome</keyword>
<gene>
    <name evidence="1" type="ORF">GCM10023330_16830</name>
</gene>
<evidence type="ECO:0000313" key="2">
    <source>
        <dbReference type="Proteomes" id="UP001501433"/>
    </source>
</evidence>
<dbReference type="InterPro" id="IPR032710">
    <property type="entry name" value="NTF2-like_dom_sf"/>
</dbReference>